<gene>
    <name evidence="1" type="ORF">AQZ52_14455</name>
</gene>
<dbReference type="NCBIfam" id="TIGR01549">
    <property type="entry name" value="HAD-SF-IA-v1"/>
    <property type="match status" value="1"/>
</dbReference>
<evidence type="ECO:0000313" key="1">
    <source>
        <dbReference type="EMBL" id="KUR70069.1"/>
    </source>
</evidence>
<dbReference type="Pfam" id="PF13419">
    <property type="entry name" value="HAD_2"/>
    <property type="match status" value="1"/>
</dbReference>
<organism evidence="1 2">
    <name type="scientific">Novosphingobium fuchskuhlense</name>
    <dbReference type="NCBI Taxonomy" id="1117702"/>
    <lineage>
        <taxon>Bacteria</taxon>
        <taxon>Pseudomonadati</taxon>
        <taxon>Pseudomonadota</taxon>
        <taxon>Alphaproteobacteria</taxon>
        <taxon>Sphingomonadales</taxon>
        <taxon>Sphingomonadaceae</taxon>
        <taxon>Novosphingobium</taxon>
    </lineage>
</organism>
<dbReference type="SFLD" id="SFLDG01135">
    <property type="entry name" value="C1.5.6:_HAD__Beta-PGM__Phospha"/>
    <property type="match status" value="1"/>
</dbReference>
<keyword evidence="2" id="KW-1185">Reference proteome</keyword>
<dbReference type="InterPro" id="IPR050155">
    <property type="entry name" value="HAD-like_hydrolase_sf"/>
</dbReference>
<dbReference type="STRING" id="1117702.AQZ52_14455"/>
<dbReference type="InterPro" id="IPR023214">
    <property type="entry name" value="HAD_sf"/>
</dbReference>
<dbReference type="Gene3D" id="1.10.150.240">
    <property type="entry name" value="Putative phosphatase, domain 2"/>
    <property type="match status" value="1"/>
</dbReference>
<protein>
    <submittedName>
        <fullName evidence="1">Haloacid dehalogenase</fullName>
    </submittedName>
</protein>
<reference evidence="1 2" key="1">
    <citation type="submission" date="2015-10" db="EMBL/GenBank/DDBJ databases">
        <title>Draft genome sequence of Novosphingobium fuchskuhlense DSM 25065 isolated from a surface water sample of the southwest basin of Lake Grosse Fuchskuhle.</title>
        <authorList>
            <person name="Ruckert C."/>
            <person name="Winkler A."/>
            <person name="Glaeser J."/>
            <person name="Grossart H.-P."/>
            <person name="Kalinowski J."/>
            <person name="Glaeser S."/>
        </authorList>
    </citation>
    <scope>NUCLEOTIDE SEQUENCE [LARGE SCALE GENOMIC DNA]</scope>
    <source>
        <strain evidence="1 2">FNE08-7</strain>
    </source>
</reference>
<dbReference type="PANTHER" id="PTHR43434">
    <property type="entry name" value="PHOSPHOGLYCOLATE PHOSPHATASE"/>
    <property type="match status" value="1"/>
</dbReference>
<dbReference type="SFLD" id="SFLDG01129">
    <property type="entry name" value="C1.5:_HAD__Beta-PGM__Phosphata"/>
    <property type="match status" value="1"/>
</dbReference>
<dbReference type="PANTHER" id="PTHR43434:SF24">
    <property type="entry name" value="HYDROLASE-RELATED"/>
    <property type="match status" value="1"/>
</dbReference>
<dbReference type="SUPFAM" id="SSF56784">
    <property type="entry name" value="HAD-like"/>
    <property type="match status" value="1"/>
</dbReference>
<comment type="caution">
    <text evidence="1">The sequence shown here is derived from an EMBL/GenBank/DDBJ whole genome shotgun (WGS) entry which is preliminary data.</text>
</comment>
<dbReference type="InterPro" id="IPR023198">
    <property type="entry name" value="PGP-like_dom2"/>
</dbReference>
<proteinExistence type="predicted"/>
<dbReference type="Gene3D" id="3.40.50.1000">
    <property type="entry name" value="HAD superfamily/HAD-like"/>
    <property type="match status" value="1"/>
</dbReference>
<dbReference type="InterPro" id="IPR041492">
    <property type="entry name" value="HAD_2"/>
</dbReference>
<dbReference type="InterPro" id="IPR006439">
    <property type="entry name" value="HAD-SF_hydro_IA"/>
</dbReference>
<dbReference type="GO" id="GO:0006281">
    <property type="term" value="P:DNA repair"/>
    <property type="evidence" value="ECO:0007669"/>
    <property type="project" value="TreeGrafter"/>
</dbReference>
<dbReference type="EMBL" id="LLZS01000009">
    <property type="protein sequence ID" value="KUR70069.1"/>
    <property type="molecule type" value="Genomic_DNA"/>
</dbReference>
<name>A0A124JTD1_9SPHN</name>
<sequence length="220" mass="23295">MTLRLAIFDCDGTLVDSQADICAAMDAAFEAAGFTPPDRNATRRVVGLSLPEAMRRLRPDATADDHAMLAQLYRDAFRERRMAGQVAEPLYDGIAGLIEELAGAGWLLGVATGKSDRGLAHCLDSHGLAGHFITLQTADRHPSKPHPSMIEACLAESGAAASETAMIGDTAFDMAMAVNAGVRAIGVDWGYHHPRELVEAGAEAVAGSIAELRLLLKGME</sequence>
<dbReference type="Proteomes" id="UP000058012">
    <property type="component" value="Unassembled WGS sequence"/>
</dbReference>
<evidence type="ECO:0000313" key="2">
    <source>
        <dbReference type="Proteomes" id="UP000058012"/>
    </source>
</evidence>
<dbReference type="InterPro" id="IPR036412">
    <property type="entry name" value="HAD-like_sf"/>
</dbReference>
<dbReference type="OrthoDB" id="9793014at2"/>
<dbReference type="AlphaFoldDB" id="A0A124JTD1"/>
<dbReference type="SFLD" id="SFLDS00003">
    <property type="entry name" value="Haloacid_Dehalogenase"/>
    <property type="match status" value="1"/>
</dbReference>
<dbReference type="GO" id="GO:0008967">
    <property type="term" value="F:phosphoglycolate phosphatase activity"/>
    <property type="evidence" value="ECO:0007669"/>
    <property type="project" value="TreeGrafter"/>
</dbReference>
<dbReference type="RefSeq" id="WP_067912452.1">
    <property type="nucleotide sequence ID" value="NZ_KQ954246.1"/>
</dbReference>
<accession>A0A124JTD1</accession>
<dbReference type="GO" id="GO:0005829">
    <property type="term" value="C:cytosol"/>
    <property type="evidence" value="ECO:0007669"/>
    <property type="project" value="TreeGrafter"/>
</dbReference>